<dbReference type="EMBL" id="JAEPRB010000110">
    <property type="protein sequence ID" value="KAG2221418.1"/>
    <property type="molecule type" value="Genomic_DNA"/>
</dbReference>
<accession>A0A8H7S3F1</accession>
<dbReference type="Proteomes" id="UP000646827">
    <property type="component" value="Unassembled WGS sequence"/>
</dbReference>
<proteinExistence type="predicted"/>
<dbReference type="OrthoDB" id="2255585at2759"/>
<keyword evidence="2" id="KW-1185">Reference proteome</keyword>
<sequence>MPILQSPIGILSKLPIEVIDCLLRMLPDRDLVCVGRINPWYRNMIVPILTERITFQIKKDGWRIYVNAVTQFVVREDQPEEQNNNLVTATNDTTFFSSSNKTKNNDILETLPENWNDQEARLLGEQCTVNKETLALEFDILPLDDEHGFRALMINDNNRTNASSSSAAVASTLAVAHRKRSILLPVNPRHTEIDIQLYFAKIGTDDNEEEENEQQEQQKQRHHFRLEQANMMSSIPLGVRNLCHQAHLNGEFENEVSFGDIQDVSVHYRVTLPSATTIQVEFDKIQASPEWFICQMTNPYDFDMQRISEHSIW</sequence>
<name>A0A8H7S3F1_9FUNG</name>
<organism evidence="1 2">
    <name type="scientific">Circinella minor</name>
    <dbReference type="NCBI Taxonomy" id="1195481"/>
    <lineage>
        <taxon>Eukaryota</taxon>
        <taxon>Fungi</taxon>
        <taxon>Fungi incertae sedis</taxon>
        <taxon>Mucoromycota</taxon>
        <taxon>Mucoromycotina</taxon>
        <taxon>Mucoromycetes</taxon>
        <taxon>Mucorales</taxon>
        <taxon>Lichtheimiaceae</taxon>
        <taxon>Circinella</taxon>
    </lineage>
</organism>
<dbReference type="AlphaFoldDB" id="A0A8H7S3F1"/>
<protein>
    <recommendedName>
        <fullName evidence="3">F-box domain-containing protein</fullName>
    </recommendedName>
</protein>
<comment type="caution">
    <text evidence="1">The sequence shown here is derived from an EMBL/GenBank/DDBJ whole genome shotgun (WGS) entry which is preliminary data.</text>
</comment>
<reference evidence="1 2" key="1">
    <citation type="submission" date="2020-12" db="EMBL/GenBank/DDBJ databases">
        <title>Metabolic potential, ecology and presence of endohyphal bacteria is reflected in genomic diversity of Mucoromycotina.</title>
        <authorList>
            <person name="Muszewska A."/>
            <person name="Okrasinska A."/>
            <person name="Steczkiewicz K."/>
            <person name="Drgas O."/>
            <person name="Orlowska M."/>
            <person name="Perlinska-Lenart U."/>
            <person name="Aleksandrzak-Piekarczyk T."/>
            <person name="Szatraj K."/>
            <person name="Zielenkiewicz U."/>
            <person name="Pilsyk S."/>
            <person name="Malc E."/>
            <person name="Mieczkowski P."/>
            <person name="Kruszewska J.S."/>
            <person name="Biernat P."/>
            <person name="Pawlowska J."/>
        </authorList>
    </citation>
    <scope>NUCLEOTIDE SEQUENCE [LARGE SCALE GENOMIC DNA]</scope>
    <source>
        <strain evidence="1 2">CBS 142.35</strain>
    </source>
</reference>
<evidence type="ECO:0008006" key="3">
    <source>
        <dbReference type="Google" id="ProtNLM"/>
    </source>
</evidence>
<gene>
    <name evidence="1" type="ORF">INT45_012669</name>
</gene>
<evidence type="ECO:0000313" key="1">
    <source>
        <dbReference type="EMBL" id="KAG2221418.1"/>
    </source>
</evidence>
<evidence type="ECO:0000313" key="2">
    <source>
        <dbReference type="Proteomes" id="UP000646827"/>
    </source>
</evidence>